<protein>
    <submittedName>
        <fullName evidence="1">Uncharacterized protein</fullName>
    </submittedName>
</protein>
<evidence type="ECO:0000313" key="2">
    <source>
        <dbReference type="Proteomes" id="UP000233180"/>
    </source>
</evidence>
<organism evidence="1 2">
    <name type="scientific">Rhinopithecus bieti</name>
    <name type="common">Black snub-nosed monkey</name>
    <name type="synonym">Pygathrix bieti</name>
    <dbReference type="NCBI Taxonomy" id="61621"/>
    <lineage>
        <taxon>Eukaryota</taxon>
        <taxon>Metazoa</taxon>
        <taxon>Chordata</taxon>
        <taxon>Craniata</taxon>
        <taxon>Vertebrata</taxon>
        <taxon>Euteleostomi</taxon>
        <taxon>Mammalia</taxon>
        <taxon>Eutheria</taxon>
        <taxon>Euarchontoglires</taxon>
        <taxon>Primates</taxon>
        <taxon>Haplorrhini</taxon>
        <taxon>Catarrhini</taxon>
        <taxon>Cercopithecidae</taxon>
        <taxon>Colobinae</taxon>
        <taxon>Rhinopithecus</taxon>
    </lineage>
</organism>
<dbReference type="Proteomes" id="UP000233180">
    <property type="component" value="Unassembled WGS sequence"/>
</dbReference>
<proteinExistence type="predicted"/>
<sequence>WTEIFDLQEKSNLLSTIWNLKVLSLSYSYYEPKNNGIKFGDARHTFSCLVFSYFSFLTQHSLVRPLNPNTCLCSFSWSYWVISMPQSLQQRLGVSTLTFSYITNLRVFSPCRTFVLSISPWFQDQSCHVGDW</sequence>
<dbReference type="GeneTree" id="ENSGT00910000147230"/>
<keyword evidence="2" id="KW-1185">Reference proteome</keyword>
<dbReference type="Ensembl" id="ENSRBIT00000066991.1">
    <property type="protein sequence ID" value="ENSRBIP00000042948.1"/>
    <property type="gene ID" value="ENSRBIG00000044692.1"/>
</dbReference>
<reference evidence="1" key="2">
    <citation type="submission" date="2025-08" db="UniProtKB">
        <authorList>
            <consortium name="Ensembl"/>
        </authorList>
    </citation>
    <scope>IDENTIFICATION</scope>
</reference>
<reference evidence="1 2" key="1">
    <citation type="submission" date="2016-06" db="EMBL/GenBank/DDBJ databases">
        <title>Genome of Rhinopithecus bieti.</title>
        <authorList>
            <person name="Wu"/>
            <person name="C.-I. and Zhang"/>
            <person name="Y."/>
        </authorList>
    </citation>
    <scope>NUCLEOTIDE SEQUENCE</scope>
</reference>
<accession>A0A2K6N4K1</accession>
<dbReference type="OMA" id="YEPKNNG"/>
<name>A0A2K6N4K1_RHIBE</name>
<dbReference type="AlphaFoldDB" id="A0A2K6N4K1"/>
<evidence type="ECO:0000313" key="1">
    <source>
        <dbReference type="Ensembl" id="ENSRBIP00000042948.1"/>
    </source>
</evidence>
<reference evidence="1" key="3">
    <citation type="submission" date="2025-09" db="UniProtKB">
        <authorList>
            <consortium name="Ensembl"/>
        </authorList>
    </citation>
    <scope>IDENTIFICATION</scope>
</reference>